<feature type="compositionally biased region" description="Basic and acidic residues" evidence="1">
    <location>
        <begin position="255"/>
        <end position="267"/>
    </location>
</feature>
<proteinExistence type="predicted"/>
<accession>A0A5N6KX02</accession>
<comment type="caution">
    <text evidence="2">The sequence shown here is derived from an EMBL/GenBank/DDBJ whole genome shotgun (WGS) entry which is preliminary data.</text>
</comment>
<feature type="compositionally biased region" description="Polar residues" evidence="1">
    <location>
        <begin position="285"/>
        <end position="294"/>
    </location>
</feature>
<dbReference type="Proteomes" id="UP000327013">
    <property type="component" value="Unassembled WGS sequence"/>
</dbReference>
<evidence type="ECO:0000313" key="2">
    <source>
        <dbReference type="EMBL" id="KAB8356317.1"/>
    </source>
</evidence>
<evidence type="ECO:0000313" key="3">
    <source>
        <dbReference type="Proteomes" id="UP000327013"/>
    </source>
</evidence>
<dbReference type="AlphaFoldDB" id="A0A5N6KX02"/>
<feature type="region of interest" description="Disordered" evidence="1">
    <location>
        <begin position="460"/>
        <end position="550"/>
    </location>
</feature>
<feature type="compositionally biased region" description="Low complexity" evidence="1">
    <location>
        <begin position="40"/>
        <end position="55"/>
    </location>
</feature>
<protein>
    <submittedName>
        <fullName evidence="2">Uncharacterized protein</fullName>
    </submittedName>
</protein>
<feature type="compositionally biased region" description="Basic and acidic residues" evidence="1">
    <location>
        <begin position="500"/>
        <end position="513"/>
    </location>
</feature>
<gene>
    <name evidence="2" type="ORF">FH972_023901</name>
</gene>
<dbReference type="EMBL" id="VIBQ01000016">
    <property type="protein sequence ID" value="KAB8356317.1"/>
    <property type="molecule type" value="Genomic_DNA"/>
</dbReference>
<feature type="region of interest" description="Disordered" evidence="1">
    <location>
        <begin position="199"/>
        <end position="295"/>
    </location>
</feature>
<keyword evidence="3" id="KW-1185">Reference proteome</keyword>
<sequence length="550" mass="59583">MPNCAASRLLDRPSRSCQNATPHQASQQPLPWLRPAHGTASLPPQAAPQISSPASCRPPRPPYHVAPPLAGSPLRGLALPVPGPFAFGKPWADLSAFQAAAGHGPHLENIRPSIAYPTLPAADYLSENSYRPRPLDIRLDQAAAPAPLYSQCLPSSVPLVRHGANISRRRANAVSLADNPARRSHSQEMARIFERAAETRYSQNDSHPTGRRNKSSPARSGRRKLEYSPLPRVAPGRQMYLPRLRPHSQSPTRPSHSDLDPAVRHGLENPFSRSMGVQPLRPRRNAQQPGSKMTQVDVLPKSAAVYPRPSSHASADSGVALDLATKRVLQHDVASASLINADSALHSVPTSTQQAPPESPAVQQWLSEIDDFDPHCLQLNPKASTDETDPKTDRCPAHARTGSFLLGSMPRRVKLPENKSLAQDTTFGMTPPRRFKAAPIPAPLRKHLQFRKTGPAVFAIGPATSESDSDAEEPHPGSKCSGQLTDGILAPGDGMQESNKSPDEESRTSDQLHDSFPQVELSPNVTLRRKKETSKASPCHLVGGRSVERV</sequence>
<feature type="compositionally biased region" description="Polar residues" evidence="1">
    <location>
        <begin position="15"/>
        <end position="29"/>
    </location>
</feature>
<dbReference type="OrthoDB" id="10687815at2759"/>
<feature type="region of interest" description="Disordered" evidence="1">
    <location>
        <begin position="1"/>
        <end position="67"/>
    </location>
</feature>
<reference evidence="2 3" key="1">
    <citation type="submission" date="2019-06" db="EMBL/GenBank/DDBJ databases">
        <title>A chromosomal-level reference genome of Carpinus fangiana (Coryloideae, Betulaceae).</title>
        <authorList>
            <person name="Yang X."/>
            <person name="Wang Z."/>
            <person name="Zhang L."/>
            <person name="Hao G."/>
            <person name="Liu J."/>
            <person name="Yang Y."/>
        </authorList>
    </citation>
    <scope>NUCLEOTIDE SEQUENCE [LARGE SCALE GENOMIC DNA]</scope>
    <source>
        <strain evidence="2">Cfa_2016G</strain>
        <tissue evidence="2">Leaf</tissue>
    </source>
</reference>
<feature type="compositionally biased region" description="Pro residues" evidence="1">
    <location>
        <begin position="56"/>
        <end position="65"/>
    </location>
</feature>
<organism evidence="2 3">
    <name type="scientific">Carpinus fangiana</name>
    <dbReference type="NCBI Taxonomy" id="176857"/>
    <lineage>
        <taxon>Eukaryota</taxon>
        <taxon>Viridiplantae</taxon>
        <taxon>Streptophyta</taxon>
        <taxon>Embryophyta</taxon>
        <taxon>Tracheophyta</taxon>
        <taxon>Spermatophyta</taxon>
        <taxon>Magnoliopsida</taxon>
        <taxon>eudicotyledons</taxon>
        <taxon>Gunneridae</taxon>
        <taxon>Pentapetalae</taxon>
        <taxon>rosids</taxon>
        <taxon>fabids</taxon>
        <taxon>Fagales</taxon>
        <taxon>Betulaceae</taxon>
        <taxon>Carpinus</taxon>
    </lineage>
</organism>
<name>A0A5N6KX02_9ROSI</name>
<evidence type="ECO:0000256" key="1">
    <source>
        <dbReference type="SAM" id="MobiDB-lite"/>
    </source>
</evidence>